<reference evidence="2" key="1">
    <citation type="submission" date="2020-10" db="EMBL/GenBank/DDBJ databases">
        <authorList>
            <person name="Palmer J.M."/>
        </authorList>
    </citation>
    <scope>NUCLEOTIDE SEQUENCE</scope>
    <source>
        <strain evidence="2">UCD 2041</strain>
    </source>
</reference>
<feature type="domain" description="PH" evidence="1">
    <location>
        <begin position="601"/>
        <end position="767"/>
    </location>
</feature>
<feature type="domain" description="PH" evidence="1">
    <location>
        <begin position="379"/>
        <end position="553"/>
    </location>
</feature>
<evidence type="ECO:0000313" key="2">
    <source>
        <dbReference type="EMBL" id="QOU22136.1"/>
    </source>
</evidence>
<dbReference type="PANTHER" id="PTHR28076:SF1">
    <property type="entry name" value="PROSPORE MEMBRANE ADAPTER PROTEIN SPO71"/>
    <property type="match status" value="1"/>
</dbReference>
<dbReference type="EMBL" id="CP063137">
    <property type="protein sequence ID" value="QOU22136.1"/>
    <property type="molecule type" value="Genomic_DNA"/>
</dbReference>
<dbReference type="InterPro" id="IPR039486">
    <property type="entry name" value="Mug56/Spo71_PH"/>
</dbReference>
<dbReference type="RefSeq" id="XP_041138629.1">
    <property type="nucleotide sequence ID" value="XM_041280838.1"/>
</dbReference>
<dbReference type="PANTHER" id="PTHR28076">
    <property type="entry name" value="SPORULATION-SPECIFIC PROTEIN 71"/>
    <property type="match status" value="1"/>
</dbReference>
<dbReference type="SMART" id="SM00233">
    <property type="entry name" value="PH"/>
    <property type="match status" value="2"/>
</dbReference>
<dbReference type="KEGG" id="bbrx:BRETT_002305"/>
<dbReference type="Pfam" id="PF15404">
    <property type="entry name" value="PH_4"/>
    <property type="match status" value="1"/>
</dbReference>
<dbReference type="InterPro" id="IPR001849">
    <property type="entry name" value="PH_domain"/>
</dbReference>
<proteinExistence type="predicted"/>
<name>A0A871RA61_DEKBR</name>
<dbReference type="InterPro" id="IPR040345">
    <property type="entry name" value="Mug56/Spo71"/>
</dbReference>
<dbReference type="GeneID" id="64574229"/>
<sequence length="768" mass="90733">MSTEFIGPLPIQWILLKEAQISQRNCENNYKYLGKSEDCKQNGTRFWKDDSNKDQESYTKVSRKEKHNAKERQNAIIANRLMITVKENVKGQERILQRWQECFVLMKLFHSNESAVLQIYKLTPKLDRLINQSEYTFLLDSFEKPLFSLEISERNIKLELSDAERIIFIKQYIQEGNTCLLFTLLPDTLNTTTTWICQLRKIINQHKAIQKTITLLIKPLELSITLQYPHNKSTGYENNCMTIYYVPNGYMVKYNLELRYILSEMKKRIKNLCSLRKDRLNQETITFIQRLLKKEEEFLKYFKIIDINGYILTEANLNAFDMSNEFLGNKLLILCEFPTEVSELNKNQFQGCQPYSIEGFLLRSKDSRRGCHYKIEYVYTIQSFLFFQPYQYADPLLSKDNFKLKSPSFSLSEFRTQVETRDSTFLFSPYPIDEYHIKWLHPGLPVSEFERLDKIANKEAERKANLLLNAFYFIDVCDIKDITPLHKHLISSRLAKTKNIVWIPPENGNNLLLLRDTDFEIRMTNGTSVMLSASCRETRDIWIDRLQQTCRYWRQKKIHDIERIQRELIRQRSKEYTKEKEKSKIIQTRPITIPENVDSPIVKLDTIYYKGKKTSPFKKVTLLLSYASLILFDCESSIHFGNVKSPLPYSKKILDIYLSHSYVCEGDQYSSYSHSNNARISKQYLEDTSVPKVYFYGIQNSDDHNKRSFTIWYNNNVLNSWGPGFSDFKNLNGRLVKQVEDHAIFLTKSADDKLNWIKNIQYIMNFCH</sequence>
<dbReference type="OrthoDB" id="5579281at2759"/>
<gene>
    <name evidence="2" type="ORF">BRETT_002305</name>
</gene>
<dbReference type="AlphaFoldDB" id="A0A871RA61"/>
<organism evidence="2 3">
    <name type="scientific">Dekkera bruxellensis</name>
    <name type="common">Brettanomyces custersii</name>
    <dbReference type="NCBI Taxonomy" id="5007"/>
    <lineage>
        <taxon>Eukaryota</taxon>
        <taxon>Fungi</taxon>
        <taxon>Dikarya</taxon>
        <taxon>Ascomycota</taxon>
        <taxon>Saccharomycotina</taxon>
        <taxon>Pichiomycetes</taxon>
        <taxon>Pichiales</taxon>
        <taxon>Pichiaceae</taxon>
        <taxon>Brettanomyces</taxon>
    </lineage>
</organism>
<dbReference type="Proteomes" id="UP000663131">
    <property type="component" value="Chromosome 9"/>
</dbReference>
<reference evidence="2" key="2">
    <citation type="journal article" name="BMC Genomics">
        <title>New genome assemblies reveal patterns of domestication and adaptation across Brettanomyces (Dekkera) species.</title>
        <authorList>
            <person name="Roach M.J."/>
            <person name="Borneman A.R."/>
        </authorList>
    </citation>
    <scope>NUCLEOTIDE SEQUENCE</scope>
    <source>
        <strain evidence="2">UCD 2041</strain>
    </source>
</reference>
<accession>A0A871RA61</accession>
<protein>
    <recommendedName>
        <fullName evidence="1">PH domain-containing protein</fullName>
    </recommendedName>
</protein>
<dbReference type="GO" id="GO:1902657">
    <property type="term" value="P:protein localization to prospore membrane"/>
    <property type="evidence" value="ECO:0007669"/>
    <property type="project" value="InterPro"/>
</dbReference>
<evidence type="ECO:0000313" key="3">
    <source>
        <dbReference type="Proteomes" id="UP000663131"/>
    </source>
</evidence>
<dbReference type="GO" id="GO:0005628">
    <property type="term" value="C:prospore membrane"/>
    <property type="evidence" value="ECO:0007669"/>
    <property type="project" value="TreeGrafter"/>
</dbReference>
<evidence type="ECO:0000259" key="1">
    <source>
        <dbReference type="SMART" id="SM00233"/>
    </source>
</evidence>